<reference evidence="1 2" key="1">
    <citation type="submission" date="2019-12" db="EMBL/GenBank/DDBJ databases">
        <title>Novel species isolated from a subtropical stream in China.</title>
        <authorList>
            <person name="Lu H."/>
        </authorList>
    </citation>
    <scope>NUCLEOTIDE SEQUENCE [LARGE SCALE GENOMIC DNA]</scope>
    <source>
        <strain evidence="1 2">FT127W</strain>
    </source>
</reference>
<dbReference type="GO" id="GO:0046912">
    <property type="term" value="F:acyltransferase activity, acyl groups converted into alkyl on transfer"/>
    <property type="evidence" value="ECO:0007669"/>
    <property type="project" value="InterPro"/>
</dbReference>
<dbReference type="Gene3D" id="1.10.230.10">
    <property type="entry name" value="Cytochrome P450-Terp, domain 2"/>
    <property type="match status" value="1"/>
</dbReference>
<evidence type="ECO:0000313" key="2">
    <source>
        <dbReference type="Proteomes" id="UP000450676"/>
    </source>
</evidence>
<organism evidence="1 2">
    <name type="scientific">Pseudoduganella aquatica</name>
    <dbReference type="NCBI Taxonomy" id="2660641"/>
    <lineage>
        <taxon>Bacteria</taxon>
        <taxon>Pseudomonadati</taxon>
        <taxon>Pseudomonadota</taxon>
        <taxon>Betaproteobacteria</taxon>
        <taxon>Burkholderiales</taxon>
        <taxon>Oxalobacteraceae</taxon>
        <taxon>Telluria group</taxon>
        <taxon>Pseudoduganella</taxon>
    </lineage>
</organism>
<dbReference type="RefSeq" id="WP_161071230.1">
    <property type="nucleotide sequence ID" value="NZ_WWCU01000004.1"/>
</dbReference>
<gene>
    <name evidence="1" type="ORF">GTP77_05785</name>
</gene>
<protein>
    <submittedName>
        <fullName evidence="1">Citryl-CoA lyase</fullName>
    </submittedName>
</protein>
<dbReference type="InterPro" id="IPR016143">
    <property type="entry name" value="Citrate_synth-like_sm_a-sub"/>
</dbReference>
<accession>A0A7X4H9P1</accession>
<dbReference type="InterPro" id="IPR036969">
    <property type="entry name" value="Citrate_synthase_sf"/>
</dbReference>
<evidence type="ECO:0000313" key="1">
    <source>
        <dbReference type="EMBL" id="MYN06844.1"/>
    </source>
</evidence>
<comment type="caution">
    <text evidence="1">The sequence shown here is derived from an EMBL/GenBank/DDBJ whole genome shotgun (WGS) entry which is preliminary data.</text>
</comment>
<keyword evidence="2" id="KW-1185">Reference proteome</keyword>
<dbReference type="GO" id="GO:0016829">
    <property type="term" value="F:lyase activity"/>
    <property type="evidence" value="ECO:0007669"/>
    <property type="project" value="UniProtKB-KW"/>
</dbReference>
<dbReference type="AlphaFoldDB" id="A0A7X4H9P1"/>
<proteinExistence type="predicted"/>
<dbReference type="SUPFAM" id="SSF48256">
    <property type="entry name" value="Citrate synthase"/>
    <property type="match status" value="1"/>
</dbReference>
<name>A0A7X4H9P1_9BURK</name>
<keyword evidence="1" id="KW-0456">Lyase</keyword>
<sequence length="279" mass="30593">MSAHLKEVLQGPALLQHHAGRLHTKVGAAFPGSHAVFRGHDLHRDLCSLEWVQLYAYGITGRHLSAEQAELVQAMWTHTSYPDARLWNNRVAALAGNARSSASLAMVAGMAVSEATTYGGQATMLCMTFLQTALRRVQAGEALADVVWEETARSKIYGFGRPINSHDERIPFIMELAERLGLHNGPHLALAWQVEQVLLSRYAQLQMNYSGLHAAIIADMGMSVRELQLLRMPIFIAGMAPCVVEAAEKPERVLFATPCSAVEYSGPAPREWRTAASPN</sequence>
<dbReference type="Proteomes" id="UP000450676">
    <property type="component" value="Unassembled WGS sequence"/>
</dbReference>
<dbReference type="EMBL" id="WWCU01000004">
    <property type="protein sequence ID" value="MYN06844.1"/>
    <property type="molecule type" value="Genomic_DNA"/>
</dbReference>